<evidence type="ECO:0000313" key="7">
    <source>
        <dbReference type="EMBL" id="KID58291.1"/>
    </source>
</evidence>
<comment type="pathway">
    <text evidence="5">Amino-acid biosynthesis; L-methionine biosynthesis via de novo pathway; O-succinyl-L-homoserine from L-homoserine: step 1/1.</text>
</comment>
<evidence type="ECO:0000256" key="4">
    <source>
        <dbReference type="ARBA" id="ARBA00023315"/>
    </source>
</evidence>
<dbReference type="GO" id="GO:0005737">
    <property type="term" value="C:cytoplasm"/>
    <property type="evidence" value="ECO:0007669"/>
    <property type="project" value="UniProtKB-SubCell"/>
</dbReference>
<sequence>MPITVKDELPAIARLRHENVFVMPKSRAMSQEIRPMRLAILNLMPNKVETEVQFIRLLANTPLQVHVDLLRLDTHRSSENSEQHLNMFYRYFSEVQDENYDALIVTGAPLAHLEYTDVIYWQELQAFFDWAENHVTSTLFSCWAAHAGLFHHHGLKRDLKAQKLCGVFKHQVYFDHGALTRGFDDEFLVPHSRYGYIDIDKINNKEDLVVLAGSEVVGAYLLKNKTGSQVYITGHPEYDADTLQKEYLRDLQNAPDAPMPDNYFPNDDVDAKPSKTWQSHAFLLFSNWLNYYVYQTTPYDINLVSQDVRTNNYAE</sequence>
<dbReference type="EC" id="2.3.1.46" evidence="5"/>
<dbReference type="CDD" id="cd03131">
    <property type="entry name" value="GATase1_HTS"/>
    <property type="match status" value="1"/>
</dbReference>
<comment type="caution">
    <text evidence="7">The sequence shown here is derived from an EMBL/GenBank/DDBJ whole genome shotgun (WGS) entry which is preliminary data.</text>
</comment>
<feature type="binding site" evidence="5">
    <location>
        <position position="163"/>
    </location>
    <ligand>
        <name>substrate</name>
    </ligand>
</feature>
<comment type="function">
    <text evidence="5">Transfers a succinyl group from succinyl-CoA to L-homoserine, forming succinyl-L-homoserine.</text>
</comment>
<keyword evidence="4 5" id="KW-0012">Acyltransferase</keyword>
<dbReference type="Gene3D" id="3.40.50.880">
    <property type="match status" value="1"/>
</dbReference>
<comment type="subcellular location">
    <subcellularLocation>
        <location evidence="5">Cytoplasm</location>
    </subcellularLocation>
</comment>
<feature type="active site" description="Proton acceptor" evidence="5">
    <location>
        <position position="235"/>
    </location>
</feature>
<dbReference type="GO" id="GO:0008899">
    <property type="term" value="F:homoserine O-succinyltransferase activity"/>
    <property type="evidence" value="ECO:0007669"/>
    <property type="project" value="UniProtKB-EC"/>
</dbReference>
<dbReference type="PANTHER" id="PTHR20919:SF0">
    <property type="entry name" value="HOMOSERINE O-SUCCINYLTRANSFERASE"/>
    <property type="match status" value="1"/>
</dbReference>
<reference evidence="7 8" key="1">
    <citation type="submission" date="2014-12" db="EMBL/GenBank/DDBJ databases">
        <title>Draft Genome Sequence of Pseudoalteromonas luteoviolacea HI1.</title>
        <authorList>
            <person name="Asahina A.Y."/>
            <person name="Hadfield M.G."/>
        </authorList>
    </citation>
    <scope>NUCLEOTIDE SEQUENCE [LARGE SCALE GENOMIC DNA]</scope>
    <source>
        <strain evidence="7 8">HI1</strain>
    </source>
</reference>
<keyword evidence="2 5" id="KW-0028">Amino-acid biosynthesis</keyword>
<dbReference type="HAMAP" id="MF_00295">
    <property type="entry name" value="MetA_acyltransf"/>
    <property type="match status" value="1"/>
</dbReference>
<feature type="binding site" evidence="5">
    <location>
        <position position="249"/>
    </location>
    <ligand>
        <name>substrate</name>
    </ligand>
</feature>
<evidence type="ECO:0000256" key="3">
    <source>
        <dbReference type="ARBA" id="ARBA00022679"/>
    </source>
</evidence>
<dbReference type="InterPro" id="IPR029062">
    <property type="entry name" value="Class_I_gatase-like"/>
</dbReference>
<name>A0A0C1QCE1_9GAMM</name>
<dbReference type="InterPro" id="IPR033752">
    <property type="entry name" value="MetA_family"/>
</dbReference>
<feature type="site" description="Important for substrate specificity" evidence="5">
    <location>
        <position position="192"/>
    </location>
</feature>
<dbReference type="EMBL" id="JWIC01000004">
    <property type="protein sequence ID" value="KID58291.1"/>
    <property type="molecule type" value="Genomic_DNA"/>
</dbReference>
<dbReference type="InterPro" id="IPR005697">
    <property type="entry name" value="HST_MetA"/>
</dbReference>
<dbReference type="RefSeq" id="WP_039608585.1">
    <property type="nucleotide sequence ID" value="NZ_JWIC01000004.1"/>
</dbReference>
<comment type="similarity">
    <text evidence="5">Belongs to the MetA family.</text>
</comment>
<dbReference type="AlphaFoldDB" id="A0A0C1QCE1"/>
<dbReference type="GO" id="GO:0019281">
    <property type="term" value="P:L-methionine biosynthetic process from homoserine via O-succinyl-L-homoserine and cystathionine"/>
    <property type="evidence" value="ECO:0007669"/>
    <property type="project" value="InterPro"/>
</dbReference>
<protein>
    <recommendedName>
        <fullName evidence="5">Homoserine O-succinyltransferase</fullName>
        <shortName evidence="5">HST</shortName>
        <ecNumber evidence="5">2.3.1.46</ecNumber>
    </recommendedName>
    <alternativeName>
        <fullName evidence="5">Homoserine transsuccinylase</fullName>
        <shortName evidence="5">HTS</shortName>
    </alternativeName>
</protein>
<keyword evidence="3 5" id="KW-0808">Transferase</keyword>
<feature type="active site" description="Acyl-thioester intermediate" evidence="5 6">
    <location>
        <position position="142"/>
    </location>
</feature>
<evidence type="ECO:0000313" key="8">
    <source>
        <dbReference type="Proteomes" id="UP000031327"/>
    </source>
</evidence>
<dbReference type="PIRSF" id="PIRSF000450">
    <property type="entry name" value="H_ser_succinyltr"/>
    <property type="match status" value="1"/>
</dbReference>
<dbReference type="OrthoDB" id="9772423at2"/>
<dbReference type="GO" id="GO:0004414">
    <property type="term" value="F:homoserine O-acetyltransferase activity"/>
    <property type="evidence" value="ECO:0007669"/>
    <property type="project" value="UniProtKB-UniRule"/>
</dbReference>
<accession>A0A0C1QCE1</accession>
<comment type="catalytic activity">
    <reaction evidence="5">
        <text>L-homoserine + succinyl-CoA = O-succinyl-L-homoserine + CoA</text>
        <dbReference type="Rhea" id="RHEA:22008"/>
        <dbReference type="ChEBI" id="CHEBI:57287"/>
        <dbReference type="ChEBI" id="CHEBI:57292"/>
        <dbReference type="ChEBI" id="CHEBI:57476"/>
        <dbReference type="ChEBI" id="CHEBI:57661"/>
        <dbReference type="EC" id="2.3.1.46"/>
    </reaction>
</comment>
<dbReference type="Pfam" id="PF04204">
    <property type="entry name" value="HTS"/>
    <property type="match status" value="1"/>
</dbReference>
<evidence type="ECO:0000256" key="6">
    <source>
        <dbReference type="PIRSR" id="PIRSR000450-1"/>
    </source>
</evidence>
<dbReference type="NCBIfam" id="TIGR01001">
    <property type="entry name" value="metA"/>
    <property type="match status" value="1"/>
</dbReference>
<evidence type="ECO:0000256" key="5">
    <source>
        <dbReference type="HAMAP-Rule" id="MF_00295"/>
    </source>
</evidence>
<organism evidence="7 8">
    <name type="scientific">Pseudoalteromonas luteoviolacea</name>
    <dbReference type="NCBI Taxonomy" id="43657"/>
    <lineage>
        <taxon>Bacteria</taxon>
        <taxon>Pseudomonadati</taxon>
        <taxon>Pseudomonadota</taxon>
        <taxon>Gammaproteobacteria</taxon>
        <taxon>Alteromonadales</taxon>
        <taxon>Pseudoalteromonadaceae</taxon>
        <taxon>Pseudoalteromonas</taxon>
    </lineage>
</organism>
<evidence type="ECO:0000256" key="1">
    <source>
        <dbReference type="ARBA" id="ARBA00022490"/>
    </source>
</evidence>
<feature type="binding site" evidence="5">
    <location>
        <position position="192"/>
    </location>
    <ligand>
        <name>substrate</name>
    </ligand>
</feature>
<keyword evidence="5" id="KW-0486">Methionine biosynthesis</keyword>
<dbReference type="Proteomes" id="UP000031327">
    <property type="component" value="Unassembled WGS sequence"/>
</dbReference>
<comment type="caution">
    <text evidence="5">Lacks conserved residue(s) required for the propagation of feature annotation.</text>
</comment>
<keyword evidence="1 5" id="KW-0963">Cytoplasm</keyword>
<dbReference type="UniPathway" id="UPA00051">
    <property type="reaction ID" value="UER00075"/>
</dbReference>
<feature type="active site" evidence="5">
    <location>
        <position position="237"/>
    </location>
</feature>
<dbReference type="SUPFAM" id="SSF52317">
    <property type="entry name" value="Class I glutamine amidotransferase-like"/>
    <property type="match status" value="1"/>
</dbReference>
<feature type="site" description="Important for acyl-CoA specificity" evidence="5">
    <location>
        <position position="111"/>
    </location>
</feature>
<evidence type="ECO:0000256" key="2">
    <source>
        <dbReference type="ARBA" id="ARBA00022605"/>
    </source>
</evidence>
<gene>
    <name evidence="5" type="primary">metAS</name>
    <name evidence="7" type="ORF">JF50_06340</name>
</gene>
<dbReference type="PANTHER" id="PTHR20919">
    <property type="entry name" value="HOMOSERINE O-SUCCINYLTRANSFERASE"/>
    <property type="match status" value="1"/>
</dbReference>
<proteinExistence type="inferred from homology"/>